<accession>A0A1J5R791</accession>
<dbReference type="PANTHER" id="PTHR33525:SF4">
    <property type="entry name" value="CYCLIC DI-GMP PHOSPHODIESTERASE CDGJ"/>
    <property type="match status" value="1"/>
</dbReference>
<dbReference type="SUPFAM" id="SSF109604">
    <property type="entry name" value="HD-domain/PDEase-like"/>
    <property type="match status" value="1"/>
</dbReference>
<dbReference type="Pfam" id="PF08668">
    <property type="entry name" value="HDOD"/>
    <property type="match status" value="1"/>
</dbReference>
<dbReference type="InterPro" id="IPR052340">
    <property type="entry name" value="RNase_Y/CdgJ"/>
</dbReference>
<protein>
    <submittedName>
        <fullName evidence="2">HDOD domain protein</fullName>
    </submittedName>
</protein>
<dbReference type="InterPro" id="IPR014408">
    <property type="entry name" value="dGMP_Pdiesterase_EAL/HD-GYP"/>
</dbReference>
<feature type="domain" description="HDOD" evidence="1">
    <location>
        <begin position="247"/>
        <end position="434"/>
    </location>
</feature>
<dbReference type="EMBL" id="MLJW01000247">
    <property type="protein sequence ID" value="OIQ91854.1"/>
    <property type="molecule type" value="Genomic_DNA"/>
</dbReference>
<organism evidence="2">
    <name type="scientific">mine drainage metagenome</name>
    <dbReference type="NCBI Taxonomy" id="410659"/>
    <lineage>
        <taxon>unclassified sequences</taxon>
        <taxon>metagenomes</taxon>
        <taxon>ecological metagenomes</taxon>
    </lineage>
</organism>
<dbReference type="PANTHER" id="PTHR33525">
    <property type="match status" value="1"/>
</dbReference>
<name>A0A1J5R791_9ZZZZ</name>
<sequence>MFDSIRRLMGGSPKEPSAQASFQQLNAVAPLKPSLNGAAKENVPKSSSFICREAILDRNERIAGYEFALGQKVQSRMMDKSAVIRRVYDDVMLNNLAPLGVSSLLGERNAFIRLSVESLQSPLLEALANRNTVIMITPRPIAEIDLAELRASLAHIEALGFRQGWSINQPRSEYAEFLHKADFIEIDAAALDGIQLKALISELRAVNSEQKLIASRLQTADDFKYCFERRFDYFMGPFVSSRENWHPSKSDVNYARVFQALEMIQSGAEFDAIADCLRTDPILTFKLLRYINSPGIGLLQKINEIPQALLLLGRDRFYRWLSLLLFDSKKPGYHENILREQALTRGRFMEMLAGKGRVPAAGDQLFLTGLFSLMSVMLAQPLEDVLKQVSLPEAVASALRGEAGAMHDALILAIAVESGEGDMAAAAAQCDVDAAEVAGMMIEALAWSQQIAAVGE</sequence>
<dbReference type="InterPro" id="IPR013976">
    <property type="entry name" value="HDOD"/>
</dbReference>
<dbReference type="PIRSF" id="PIRSF003180">
    <property type="entry name" value="DiGMPpdiest_YuxH"/>
    <property type="match status" value="1"/>
</dbReference>
<dbReference type="AlphaFoldDB" id="A0A1J5R791"/>
<comment type="caution">
    <text evidence="2">The sequence shown here is derived from an EMBL/GenBank/DDBJ whole genome shotgun (WGS) entry which is preliminary data.</text>
</comment>
<dbReference type="Gene3D" id="1.10.3210.10">
    <property type="entry name" value="Hypothetical protein af1432"/>
    <property type="match status" value="1"/>
</dbReference>
<dbReference type="PROSITE" id="PS51833">
    <property type="entry name" value="HDOD"/>
    <property type="match status" value="1"/>
</dbReference>
<evidence type="ECO:0000259" key="1">
    <source>
        <dbReference type="PROSITE" id="PS51833"/>
    </source>
</evidence>
<evidence type="ECO:0000313" key="2">
    <source>
        <dbReference type="EMBL" id="OIQ91854.1"/>
    </source>
</evidence>
<reference evidence="2" key="1">
    <citation type="submission" date="2016-10" db="EMBL/GenBank/DDBJ databases">
        <title>Sequence of Gallionella enrichment culture.</title>
        <authorList>
            <person name="Poehlein A."/>
            <person name="Muehling M."/>
            <person name="Daniel R."/>
        </authorList>
    </citation>
    <scope>NUCLEOTIDE SEQUENCE</scope>
</reference>
<gene>
    <name evidence="2" type="ORF">GALL_262250</name>
</gene>
<proteinExistence type="predicted"/>